<organism evidence="3 4">
    <name type="scientific">Gloeocapsopsis crepidinum LEGE 06123</name>
    <dbReference type="NCBI Taxonomy" id="588587"/>
    <lineage>
        <taxon>Bacteria</taxon>
        <taxon>Bacillati</taxon>
        <taxon>Cyanobacteriota</taxon>
        <taxon>Cyanophyceae</taxon>
        <taxon>Oscillatoriophycideae</taxon>
        <taxon>Chroococcales</taxon>
        <taxon>Chroococcaceae</taxon>
        <taxon>Gloeocapsopsis</taxon>
    </lineage>
</organism>
<feature type="chain" id="PRO_5046187379" evidence="2">
    <location>
        <begin position="24"/>
        <end position="114"/>
    </location>
</feature>
<evidence type="ECO:0000256" key="1">
    <source>
        <dbReference type="SAM" id="MobiDB-lite"/>
    </source>
</evidence>
<feature type="region of interest" description="Disordered" evidence="1">
    <location>
        <begin position="85"/>
        <end position="114"/>
    </location>
</feature>
<proteinExistence type="predicted"/>
<keyword evidence="2" id="KW-0732">Signal</keyword>
<keyword evidence="4" id="KW-1185">Reference proteome</keyword>
<comment type="caution">
    <text evidence="3">The sequence shown here is derived from an EMBL/GenBank/DDBJ whole genome shotgun (WGS) entry which is preliminary data.</text>
</comment>
<feature type="compositionally biased region" description="Low complexity" evidence="1">
    <location>
        <begin position="85"/>
        <end position="103"/>
    </location>
</feature>
<dbReference type="RefSeq" id="WP_193933708.1">
    <property type="nucleotide sequence ID" value="NZ_CAWPMZ010000087.1"/>
</dbReference>
<feature type="signal peptide" evidence="2">
    <location>
        <begin position="1"/>
        <end position="23"/>
    </location>
</feature>
<evidence type="ECO:0000256" key="2">
    <source>
        <dbReference type="SAM" id="SignalP"/>
    </source>
</evidence>
<dbReference type="EMBL" id="JADEWN010000051">
    <property type="protein sequence ID" value="MBE9192274.1"/>
    <property type="molecule type" value="Genomic_DNA"/>
</dbReference>
<reference evidence="3 4" key="1">
    <citation type="submission" date="2020-10" db="EMBL/GenBank/DDBJ databases">
        <authorList>
            <person name="Castelo-Branco R."/>
            <person name="Eusebio N."/>
            <person name="Adriana R."/>
            <person name="Vieira A."/>
            <person name="Brugerolle De Fraissinette N."/>
            <person name="Rezende De Castro R."/>
            <person name="Schneider M.P."/>
            <person name="Vasconcelos V."/>
            <person name="Leao P.N."/>
        </authorList>
    </citation>
    <scope>NUCLEOTIDE SEQUENCE [LARGE SCALE GENOMIC DNA]</scope>
    <source>
        <strain evidence="3 4">LEGE 06123</strain>
    </source>
</reference>
<accession>A0ABR9UVH4</accession>
<gene>
    <name evidence="3" type="ORF">IQ230_18325</name>
</gene>
<sequence length="114" mass="12218">MNLRILATTVFLSTASLITPVKAQTPATESPTTPTTNPVANACIQNQAETLPVPFSDVSPDHWAFKAVMTMYYCGAFRQAAPPSLFQQSTPTQSQQSNPTESTIEFTAPVAPNS</sequence>
<dbReference type="Proteomes" id="UP000651156">
    <property type="component" value="Unassembled WGS sequence"/>
</dbReference>
<name>A0ABR9UVH4_9CHRO</name>
<evidence type="ECO:0000313" key="3">
    <source>
        <dbReference type="EMBL" id="MBE9192274.1"/>
    </source>
</evidence>
<evidence type="ECO:0000313" key="4">
    <source>
        <dbReference type="Proteomes" id="UP000651156"/>
    </source>
</evidence>
<protein>
    <submittedName>
        <fullName evidence="3">S-layer protein</fullName>
    </submittedName>
</protein>